<protein>
    <recommendedName>
        <fullName evidence="4">DUF4190 domain-containing protein</fullName>
    </recommendedName>
</protein>
<reference evidence="2 3" key="1">
    <citation type="submission" date="2016-10" db="EMBL/GenBank/DDBJ databases">
        <authorList>
            <person name="de Groot N.N."/>
        </authorList>
    </citation>
    <scope>NUCLEOTIDE SEQUENCE [LARGE SCALE GENOMIC DNA]</scope>
    <source>
        <strain evidence="2 3">CGMCC 4.6533</strain>
    </source>
</reference>
<dbReference type="EMBL" id="FNDJ01000003">
    <property type="protein sequence ID" value="SDH86488.1"/>
    <property type="molecule type" value="Genomic_DNA"/>
</dbReference>
<dbReference type="AlphaFoldDB" id="A0A1G8FWG2"/>
<keyword evidence="1" id="KW-0472">Membrane</keyword>
<feature type="transmembrane region" description="Helical" evidence="1">
    <location>
        <begin position="21"/>
        <end position="47"/>
    </location>
</feature>
<evidence type="ECO:0008006" key="4">
    <source>
        <dbReference type="Google" id="ProtNLM"/>
    </source>
</evidence>
<evidence type="ECO:0000256" key="1">
    <source>
        <dbReference type="SAM" id="Phobius"/>
    </source>
</evidence>
<keyword evidence="1" id="KW-0812">Transmembrane</keyword>
<evidence type="ECO:0000313" key="3">
    <source>
        <dbReference type="Proteomes" id="UP000199202"/>
    </source>
</evidence>
<name>A0A1G8FWG2_9ACTN</name>
<dbReference type="STRING" id="633440.SAMN05421869_103453"/>
<feature type="transmembrane region" description="Helical" evidence="1">
    <location>
        <begin position="67"/>
        <end position="91"/>
    </location>
</feature>
<gene>
    <name evidence="2" type="ORF">SAMN05421869_103453</name>
</gene>
<evidence type="ECO:0000313" key="2">
    <source>
        <dbReference type="EMBL" id="SDH86488.1"/>
    </source>
</evidence>
<keyword evidence="3" id="KW-1185">Reference proteome</keyword>
<organism evidence="2 3">
    <name type="scientific">Nonomuraea jiangxiensis</name>
    <dbReference type="NCBI Taxonomy" id="633440"/>
    <lineage>
        <taxon>Bacteria</taxon>
        <taxon>Bacillati</taxon>
        <taxon>Actinomycetota</taxon>
        <taxon>Actinomycetes</taxon>
        <taxon>Streptosporangiales</taxon>
        <taxon>Streptosporangiaceae</taxon>
        <taxon>Nonomuraea</taxon>
    </lineage>
</organism>
<keyword evidence="1" id="KW-1133">Transmembrane helix</keyword>
<dbReference type="RefSeq" id="WP_245764927.1">
    <property type="nucleotide sequence ID" value="NZ_FNDJ01000003.1"/>
</dbReference>
<sequence>MSTPVKAPAGQQPADSAGRRAIWLSIAALAMTFMLPLAGLVMALFALMAGIRALPLLKAEGRPTGVAAGGITISSVALVLSTMAAGMQLYLMDEYTAYQECLKGAGTVSSQGECFVQFRDAAQRKLPADVLDMLGTMQS</sequence>
<proteinExistence type="predicted"/>
<accession>A0A1G8FWG2</accession>
<dbReference type="Proteomes" id="UP000199202">
    <property type="component" value="Unassembled WGS sequence"/>
</dbReference>